<evidence type="ECO:0000256" key="1">
    <source>
        <dbReference type="ARBA" id="ARBA00004496"/>
    </source>
</evidence>
<dbReference type="PIRSF" id="PIRSF001529">
    <property type="entry name" value="Ser-tRNA-synth_IIa"/>
    <property type="match status" value="1"/>
</dbReference>
<proteinExistence type="inferred from homology"/>
<evidence type="ECO:0000256" key="3">
    <source>
        <dbReference type="ARBA" id="ARBA00010728"/>
    </source>
</evidence>
<comment type="catalytic activity">
    <reaction evidence="14">
        <text>tRNA(Sec) + L-serine + ATP = L-seryl-tRNA(Sec) + AMP + diphosphate + H(+)</text>
        <dbReference type="Rhea" id="RHEA:42580"/>
        <dbReference type="Rhea" id="RHEA-COMP:9742"/>
        <dbReference type="Rhea" id="RHEA-COMP:10128"/>
        <dbReference type="ChEBI" id="CHEBI:15378"/>
        <dbReference type="ChEBI" id="CHEBI:30616"/>
        <dbReference type="ChEBI" id="CHEBI:33019"/>
        <dbReference type="ChEBI" id="CHEBI:33384"/>
        <dbReference type="ChEBI" id="CHEBI:78442"/>
        <dbReference type="ChEBI" id="CHEBI:78533"/>
        <dbReference type="ChEBI" id="CHEBI:456215"/>
        <dbReference type="EC" id="6.1.1.11"/>
    </reaction>
</comment>
<evidence type="ECO:0000256" key="12">
    <source>
        <dbReference type="ARBA" id="ARBA00033352"/>
    </source>
</evidence>
<dbReference type="GO" id="GO:0004828">
    <property type="term" value="F:serine-tRNA ligase activity"/>
    <property type="evidence" value="ECO:0007669"/>
    <property type="project" value="UniProtKB-EC"/>
</dbReference>
<dbReference type="InterPro" id="IPR002317">
    <property type="entry name" value="Ser-tRNA-ligase_type_1"/>
</dbReference>
<keyword evidence="7" id="KW-0547">Nucleotide-binding</keyword>
<dbReference type="GO" id="GO:0005737">
    <property type="term" value="C:cytoplasm"/>
    <property type="evidence" value="ECO:0007669"/>
    <property type="project" value="UniProtKB-SubCell"/>
</dbReference>
<dbReference type="PRINTS" id="PR00981">
    <property type="entry name" value="TRNASYNTHSER"/>
</dbReference>
<dbReference type="EC" id="6.1.1.11" evidence="4"/>
<name>A0A0F9NGQ8_9ZZZZ</name>
<dbReference type="SUPFAM" id="SSF55681">
    <property type="entry name" value="Class II aaRS and biotin synthetases"/>
    <property type="match status" value="1"/>
</dbReference>
<dbReference type="InterPro" id="IPR045864">
    <property type="entry name" value="aa-tRNA-synth_II/BPL/LPL"/>
</dbReference>
<dbReference type="AlphaFoldDB" id="A0A0F9NGQ8"/>
<dbReference type="InterPro" id="IPR002314">
    <property type="entry name" value="aa-tRNA-synt_IIb"/>
</dbReference>
<keyword evidence="6" id="KW-0436">Ligase</keyword>
<evidence type="ECO:0000256" key="15">
    <source>
        <dbReference type="ARBA" id="ARBA00048823"/>
    </source>
</evidence>
<comment type="catalytic activity">
    <reaction evidence="15">
        <text>tRNA(Ser) + L-serine + ATP = L-seryl-tRNA(Ser) + AMP + diphosphate + H(+)</text>
        <dbReference type="Rhea" id="RHEA:12292"/>
        <dbReference type="Rhea" id="RHEA-COMP:9669"/>
        <dbReference type="Rhea" id="RHEA-COMP:9703"/>
        <dbReference type="ChEBI" id="CHEBI:15378"/>
        <dbReference type="ChEBI" id="CHEBI:30616"/>
        <dbReference type="ChEBI" id="CHEBI:33019"/>
        <dbReference type="ChEBI" id="CHEBI:33384"/>
        <dbReference type="ChEBI" id="CHEBI:78442"/>
        <dbReference type="ChEBI" id="CHEBI:78533"/>
        <dbReference type="ChEBI" id="CHEBI:456215"/>
        <dbReference type="EC" id="6.1.1.11"/>
    </reaction>
</comment>
<keyword evidence="10" id="KW-0030">Aminoacyl-tRNA synthetase</keyword>
<evidence type="ECO:0000256" key="9">
    <source>
        <dbReference type="ARBA" id="ARBA00022917"/>
    </source>
</evidence>
<accession>A0A0F9NGQ8</accession>
<dbReference type="SUPFAM" id="SSF46589">
    <property type="entry name" value="tRNA-binding arm"/>
    <property type="match status" value="1"/>
</dbReference>
<dbReference type="PANTHER" id="PTHR43697">
    <property type="entry name" value="SERYL-TRNA SYNTHETASE"/>
    <property type="match status" value="1"/>
</dbReference>
<comment type="pathway">
    <text evidence="2">Aminoacyl-tRNA biosynthesis; selenocysteinyl-tRNA(Sec) biosynthesis; L-seryl-tRNA(Sec) from L-serine and tRNA(Sec): step 1/1.</text>
</comment>
<evidence type="ECO:0000256" key="8">
    <source>
        <dbReference type="ARBA" id="ARBA00022840"/>
    </source>
</evidence>
<evidence type="ECO:0000256" key="2">
    <source>
        <dbReference type="ARBA" id="ARBA00005045"/>
    </source>
</evidence>
<evidence type="ECO:0000256" key="7">
    <source>
        <dbReference type="ARBA" id="ARBA00022741"/>
    </source>
</evidence>
<dbReference type="GO" id="GO:0005524">
    <property type="term" value="F:ATP binding"/>
    <property type="evidence" value="ECO:0007669"/>
    <property type="project" value="UniProtKB-KW"/>
</dbReference>
<evidence type="ECO:0000256" key="4">
    <source>
        <dbReference type="ARBA" id="ARBA00012840"/>
    </source>
</evidence>
<reference evidence="17" key="1">
    <citation type="journal article" date="2015" name="Nature">
        <title>Complex archaea that bridge the gap between prokaryotes and eukaryotes.</title>
        <authorList>
            <person name="Spang A."/>
            <person name="Saw J.H."/>
            <person name="Jorgensen S.L."/>
            <person name="Zaremba-Niedzwiedzka K."/>
            <person name="Martijn J."/>
            <person name="Lind A.E."/>
            <person name="van Eijk R."/>
            <person name="Schleper C."/>
            <person name="Guy L."/>
            <person name="Ettema T.J."/>
        </authorList>
    </citation>
    <scope>NUCLEOTIDE SEQUENCE</scope>
</reference>
<dbReference type="NCBIfam" id="TIGR00414">
    <property type="entry name" value="serS"/>
    <property type="match status" value="1"/>
</dbReference>
<comment type="similarity">
    <text evidence="3">Belongs to the class-II aminoacyl-tRNA synthetase family. Type-1 seryl-tRNA synthetase subfamily.</text>
</comment>
<dbReference type="InterPro" id="IPR006195">
    <property type="entry name" value="aa-tRNA-synth_II"/>
</dbReference>
<dbReference type="GO" id="GO:0006434">
    <property type="term" value="P:seryl-tRNA aminoacylation"/>
    <property type="evidence" value="ECO:0007669"/>
    <property type="project" value="InterPro"/>
</dbReference>
<comment type="subcellular location">
    <subcellularLocation>
        <location evidence="1">Cytoplasm</location>
    </subcellularLocation>
</comment>
<dbReference type="Pfam" id="PF00587">
    <property type="entry name" value="tRNA-synt_2b"/>
    <property type="match status" value="1"/>
</dbReference>
<keyword evidence="8" id="KW-0067">ATP-binding</keyword>
<comment type="caution">
    <text evidence="17">The sequence shown here is derived from an EMBL/GenBank/DDBJ whole genome shotgun (WGS) entry which is preliminary data.</text>
</comment>
<evidence type="ECO:0000256" key="5">
    <source>
        <dbReference type="ARBA" id="ARBA00022490"/>
    </source>
</evidence>
<dbReference type="Gene3D" id="3.30.930.10">
    <property type="entry name" value="Bira Bifunctional Protein, Domain 2"/>
    <property type="match status" value="1"/>
</dbReference>
<evidence type="ECO:0000256" key="6">
    <source>
        <dbReference type="ARBA" id="ARBA00022598"/>
    </source>
</evidence>
<protein>
    <recommendedName>
        <fullName evidence="13">Serine--tRNA ligase</fullName>
        <ecNumber evidence="4">6.1.1.11</ecNumber>
    </recommendedName>
    <alternativeName>
        <fullName evidence="11">Seryl-tRNA synthetase</fullName>
    </alternativeName>
    <alternativeName>
        <fullName evidence="12">Seryl-tRNA(Ser/Sec) synthetase</fullName>
    </alternativeName>
</protein>
<evidence type="ECO:0000256" key="10">
    <source>
        <dbReference type="ARBA" id="ARBA00023146"/>
    </source>
</evidence>
<evidence type="ECO:0000259" key="16">
    <source>
        <dbReference type="PROSITE" id="PS50862"/>
    </source>
</evidence>
<dbReference type="InterPro" id="IPR010978">
    <property type="entry name" value="tRNA-bd_arm"/>
</dbReference>
<dbReference type="InterPro" id="IPR033729">
    <property type="entry name" value="SerRS_core"/>
</dbReference>
<evidence type="ECO:0000256" key="11">
    <source>
        <dbReference type="ARBA" id="ARBA00031113"/>
    </source>
</evidence>
<feature type="domain" description="Aminoacyl-transfer RNA synthetases class-II family profile" evidence="16">
    <location>
        <begin position="133"/>
        <end position="365"/>
    </location>
</feature>
<dbReference type="EMBL" id="LAZR01007030">
    <property type="protein sequence ID" value="KKM87935.1"/>
    <property type="molecule type" value="Genomic_DNA"/>
</dbReference>
<keyword evidence="9" id="KW-0648">Protein biosynthesis</keyword>
<evidence type="ECO:0000256" key="14">
    <source>
        <dbReference type="ARBA" id="ARBA00047929"/>
    </source>
</evidence>
<keyword evidence="5" id="KW-0963">Cytoplasm</keyword>
<evidence type="ECO:0000313" key="17">
    <source>
        <dbReference type="EMBL" id="KKM87935.1"/>
    </source>
</evidence>
<organism evidence="17">
    <name type="scientific">marine sediment metagenome</name>
    <dbReference type="NCBI Taxonomy" id="412755"/>
    <lineage>
        <taxon>unclassified sequences</taxon>
        <taxon>metagenomes</taxon>
        <taxon>ecological metagenomes</taxon>
    </lineage>
</organism>
<dbReference type="PANTHER" id="PTHR43697:SF1">
    <property type="entry name" value="SERINE--TRNA LIGASE"/>
    <property type="match status" value="1"/>
</dbReference>
<dbReference type="CDD" id="cd00770">
    <property type="entry name" value="SerRS_core"/>
    <property type="match status" value="1"/>
</dbReference>
<gene>
    <name evidence="17" type="ORF">LCGC14_1263940</name>
</gene>
<evidence type="ECO:0000256" key="13">
    <source>
        <dbReference type="ARBA" id="ARBA00039158"/>
    </source>
</evidence>
<dbReference type="PROSITE" id="PS50862">
    <property type="entry name" value="AA_TRNA_LIGASE_II"/>
    <property type="match status" value="1"/>
</dbReference>
<sequence length="370" mass="42332">MKFIKEFPEKIQENLNSRQSPLLSIENFLKEDTACKELRYKIERSQKGSVEQRHFKVLLKPIEEAFLQTKLKIPNILHDSVPQKNRVERTWGNIPEFNFPPKDHTQLGDFNFPAASKLSGSRFSVSQGTTAQLERALINFMLDIHTSEHGYIEMLLPQMVNSKTMRGTGQLPKFNEDLFKIEDSDLWLIPTAEVPLVNIHADEIIKLPIRYVAHTSCFRKEAGSYGKDTKGILRQHQFNKVELVQFTKPEDSYSALEIIVSHAETVLKYLKIPYRVITLCAEETGFAAAKTYDIEVWIPSQNTYREISSCSNCTDFQARRANIRFRGQTKLEFVHTLNGSGLAVGRTVVAILENFQNKDGSITIPKILKL</sequence>